<evidence type="ECO:0000313" key="1">
    <source>
        <dbReference type="EMBL" id="GHO50810.1"/>
    </source>
</evidence>
<accession>A0A8J3MZI2</accession>
<protein>
    <submittedName>
        <fullName evidence="1">Uncharacterized protein</fullName>
    </submittedName>
</protein>
<dbReference type="EMBL" id="BNJF01000009">
    <property type="protein sequence ID" value="GHO50810.1"/>
    <property type="molecule type" value="Genomic_DNA"/>
</dbReference>
<gene>
    <name evidence="1" type="ORF">KSX_89730</name>
</gene>
<proteinExistence type="predicted"/>
<reference evidence="1" key="1">
    <citation type="submission" date="2020-10" db="EMBL/GenBank/DDBJ databases">
        <title>Taxonomic study of unclassified bacteria belonging to the class Ktedonobacteria.</title>
        <authorList>
            <person name="Yabe S."/>
            <person name="Wang C.M."/>
            <person name="Zheng Y."/>
            <person name="Sakai Y."/>
            <person name="Cavaletti L."/>
            <person name="Monciardini P."/>
            <person name="Donadio S."/>
        </authorList>
    </citation>
    <scope>NUCLEOTIDE SEQUENCE</scope>
    <source>
        <strain evidence="1">SOSP1-1</strain>
    </source>
</reference>
<comment type="caution">
    <text evidence="1">The sequence shown here is derived from an EMBL/GenBank/DDBJ whole genome shotgun (WGS) entry which is preliminary data.</text>
</comment>
<dbReference type="AlphaFoldDB" id="A0A8J3MZI2"/>
<keyword evidence="2" id="KW-1185">Reference proteome</keyword>
<sequence>MPHQAIETVAPGLHPCAQSNATSTTAFERTDATFGLGILGRLDWGLDQTYGRVLFEAFVQACHAFVQARQQDRAWEAARDTICAAINEQVTHNHPLLLAPQLHLQQQSQELHPPAQHNAAMHASTILASVPHNIARLQERFHVRPHPPTKEELNKFRRQRLKLASR</sequence>
<dbReference type="Proteomes" id="UP000612362">
    <property type="component" value="Unassembled WGS sequence"/>
</dbReference>
<organism evidence="1 2">
    <name type="scientific">Ktedonospora formicarum</name>
    <dbReference type="NCBI Taxonomy" id="2778364"/>
    <lineage>
        <taxon>Bacteria</taxon>
        <taxon>Bacillati</taxon>
        <taxon>Chloroflexota</taxon>
        <taxon>Ktedonobacteria</taxon>
        <taxon>Ktedonobacterales</taxon>
        <taxon>Ktedonobacteraceae</taxon>
        <taxon>Ktedonospora</taxon>
    </lineage>
</organism>
<name>A0A8J3MZI2_9CHLR</name>
<evidence type="ECO:0000313" key="2">
    <source>
        <dbReference type="Proteomes" id="UP000612362"/>
    </source>
</evidence>